<dbReference type="Gene3D" id="3.20.20.80">
    <property type="entry name" value="Glycosidases"/>
    <property type="match status" value="1"/>
</dbReference>
<dbReference type="Gene3D" id="2.60.40.710">
    <property type="entry name" value="Endoglucanase-like"/>
    <property type="match status" value="2"/>
</dbReference>
<dbReference type="InterPro" id="IPR003961">
    <property type="entry name" value="FN3_dom"/>
</dbReference>
<dbReference type="GO" id="GO:0004553">
    <property type="term" value="F:hydrolase activity, hydrolyzing O-glycosyl compounds"/>
    <property type="evidence" value="ECO:0007669"/>
    <property type="project" value="UniProtKB-ARBA"/>
</dbReference>
<dbReference type="RefSeq" id="WP_008505962.1">
    <property type="nucleotide sequence ID" value="NZ_CM001403.1"/>
</dbReference>
<dbReference type="eggNOG" id="COG2374">
    <property type="taxonomic scope" value="Bacteria"/>
</dbReference>
<evidence type="ECO:0000256" key="2">
    <source>
        <dbReference type="ARBA" id="ARBA00023157"/>
    </source>
</evidence>
<dbReference type="eggNOG" id="COG3291">
    <property type="taxonomic scope" value="Bacteria"/>
</dbReference>
<feature type="chain" id="PRO_5003558938" evidence="3">
    <location>
        <begin position="22"/>
        <end position="2144"/>
    </location>
</feature>
<dbReference type="PROSITE" id="PS50853">
    <property type="entry name" value="FN3"/>
    <property type="match status" value="2"/>
</dbReference>
<dbReference type="SUPFAM" id="SSF49265">
    <property type="entry name" value="Fibronectin type III"/>
    <property type="match status" value="1"/>
</dbReference>
<dbReference type="SUPFAM" id="SSF49384">
    <property type="entry name" value="Carbohydrate-binding domain"/>
    <property type="match status" value="2"/>
</dbReference>
<evidence type="ECO:0000256" key="1">
    <source>
        <dbReference type="ARBA" id="ARBA00022729"/>
    </source>
</evidence>
<dbReference type="PANTHER" id="PTHR34154:SF3">
    <property type="entry name" value="ALKALI-SENSITIVE LINKAGE PROTEIN 1"/>
    <property type="match status" value="1"/>
</dbReference>
<reference evidence="6" key="1">
    <citation type="submission" date="2011-09" db="EMBL/GenBank/DDBJ databases">
        <title>The permanent draft genome of Mucilaginibacter paludis DSM 18603.</title>
        <authorList>
            <consortium name="US DOE Joint Genome Institute (JGI-PGF)"/>
            <person name="Lucas S."/>
            <person name="Han J."/>
            <person name="Lapidus A."/>
            <person name="Bruce D."/>
            <person name="Goodwin L."/>
            <person name="Pitluck S."/>
            <person name="Peters L."/>
            <person name="Kyrpides N."/>
            <person name="Mavromatis K."/>
            <person name="Ivanova N."/>
            <person name="Mikhailova N."/>
            <person name="Held B."/>
            <person name="Detter J.C."/>
            <person name="Tapia R."/>
            <person name="Han C."/>
            <person name="Land M."/>
            <person name="Hauser L."/>
            <person name="Markowitz V."/>
            <person name="Cheng J.-F."/>
            <person name="Hugenholtz P."/>
            <person name="Woyke T."/>
            <person name="Wu D."/>
            <person name="Tindall B."/>
            <person name="Brambilla E."/>
            <person name="Klenk H.-P."/>
            <person name="Eisen J.A."/>
        </authorList>
    </citation>
    <scope>NUCLEOTIDE SEQUENCE [LARGE SCALE GENOMIC DNA]</scope>
    <source>
        <strain evidence="6">DSM 18603</strain>
    </source>
</reference>
<dbReference type="eggNOG" id="COG4733">
    <property type="taxonomic scope" value="Bacteria"/>
</dbReference>
<dbReference type="EMBL" id="CM001403">
    <property type="protein sequence ID" value="EHQ26025.1"/>
    <property type="molecule type" value="Genomic_DNA"/>
</dbReference>
<sequence length="2144" mass="231687">MKKSLPLAAMIACFCSLKAAAQSPNLPTKATLSQTILSSSTFTNASQTDTVVKNRLVPGEYTLEVIGKVNSATGRGLDIDARNSKGMGVRLSLDMSSLKSTSSLSAVTALSASQAGTDQTIRIAVKKDSAHIYHNGAYIKSQPLSTINDMVGGVESPGSQSAVAGPNVMPGWAGTTGNYAGKPSDYGWALTGTTSTSVFSVANSTAGSRYADANATSNTHTYDGTTYNGRVLYMRWDAPDLTNAVYSYPVTLEANTTYNFSMLHAYVSNATGAKTITAGIGKTTALTDRYASYVFNTNGTKDLKREDFTFTSQEAGTYYLTFTGPWGLFSIAELSINKNTASSLIPNWAGIAPNNAGSPGNYSWAYTGTTVTTLFNTANGGSGVRYIDVNASSGANVHTYNGNTYTGRVLYIRWDGSTTSGTVYSYPVMLEANTTYNFSMLHAYLSNATGGKTMTVGIGKTTALTGRYASHVFSTSGTRVLNREAFGFTSQEAGLYYLTFTGDWALFSIAELQLTKIDIAPRFIFGKNYPNGAVDMSVTSVTYDDGAYAPAGIVSGPKQDVIVTGTTASYLPAFNTNFIVPGKTDMHLTGEASPLVNSSVQLNSDDSWLFFDNIKPSIVIANWLGFVSINGVSALNNPSVRVSIYKNGTVVIPNGNITSTQALQVYTGTNLSGATTSYQITAYHDSLKTFDNAIRSFKLKRGYMATFATNRDGSGYSRVFIADDADLIINTMPQGLDATASFIRVFKWDWVSKKGKAGWSPAKVGATWYYDWNIGGSESTDYNYSIIRQNGGWPSWTDIQNKQNVNHVLGFNEPDQTNQSNLTVDQAVQQWPEIMKSGLRVGSPAPANPESSWITNFLAKTDSMNLRVDFVAIHCYWGGQTPQQWYSRLKNIYNRVKRPLWITEWNNGANWTGESWPADVAQAQQKQLSDIKGILTVLDTASFVERYAEYDWVEDKRALVLADTLTPAGKYYYANKSALAYNASTAAVHNWQLAAPIIYSSINSDNFYRLTLKWLDLNGELGSKYILERMIVGVDTNFTTVREFTSYPFGSKLAYVDSVYAKVRYRIKAFNLAGTQTVYSPVLALTREATAAPPSALSGTVVSARIVNLNWTASAGARAYSLKRSASADGPFTTVYANTTNLTYRDTTLSPGTTYYYVVNAVNSAGESANSTVLQLKTNDLITPTAVINPHIASGDKKITLTWDLLYDASYEISRSAAPGGPYTVIASNVTALRYEDTNTSNGTTYYYKIVAFNGAGRSPETVVLSGTPVLSHHLHIGFNENAGTFTADDWGGYNGTVVNAATWTAGKDGPDGALNLASATSSYLQLTKGVVSTLTDFTIAAWVKLPATLATNTRLFDFGTGTSNFMILIPKSGTNVRYKITCATGTNDRSMPYVLPLDQWVHIAITQQGTTFKFYVNGVQQYTDNNATIKPADLGLTTNNYLGKSQYSTDPYSGHTYDDFRIYNRGLSNTEIAALLYNDQTITFAAIVPQQLGDADLDPMATASSGLPVNYSSSDTTVATIVNNKVHMVSGGTTIISATQPGNNLFNAAPVIQQVLTVNKLSQAITFNSFPVKNANDINFATGASASSSLPLTYTSSDSTVAVVVNDTVRITGAGTAAITALQNGDARYLPAAPVTQNLIVNKLTQVLTFNPLPAKRLGDADVLMTATINTGLPLTYTSSNSNVAVFTNGQLHVTGVGNTTITVSQAGNGTYEPATATQIFTVMPVNLQVQYIDGDNKQAGNNVIRPYIRIVNQDSVAVAYNELTMRYWFTAENYSGINTWVDYAQLGNSNVSMAYIPLPEPRNGATGYIEYRILSAGSLAANSNTGPIQSRLANQDWSNLNEADDYSYQNNTGNYTANPHITLYRNGALIWGTEPTTATPVTALSVSYQNQNQTSGGNTISTYLSINNTGNVTVDYGDVTVRYWFMEDGSQSMNYWIDYAVKGTNNISGKIVTLNTPLTGADHYFETAVKATAGKLYPLSNSGNIQYRIAKADWSGFNEANDYSYAAKDVMKENNRITAYYKGVLFYGTEPAALSVNSLATMATAQTAKSTSSTDTDKPISDKLIIYPNPVIDTRFSVKLTKELLNQQINIKIRNTFGKVMQANTFKADGDALQVSLSGSYAPGVYFVQLNTLTPIGVWIGH</sequence>
<dbReference type="SMART" id="SM00060">
    <property type="entry name" value="FN3"/>
    <property type="match status" value="2"/>
</dbReference>
<dbReference type="InterPro" id="IPR026444">
    <property type="entry name" value="Secre_tail"/>
</dbReference>
<evidence type="ECO:0000259" key="5">
    <source>
        <dbReference type="PROSITE" id="PS51172"/>
    </source>
</evidence>
<dbReference type="InterPro" id="IPR008965">
    <property type="entry name" value="CBM2/CBM3_carb-bd_dom_sf"/>
</dbReference>
<evidence type="ECO:0000313" key="6">
    <source>
        <dbReference type="EMBL" id="EHQ26025.1"/>
    </source>
</evidence>
<dbReference type="PANTHER" id="PTHR34154">
    <property type="entry name" value="ALKALI-SENSITIVE LINKAGE PROTEIN 1"/>
    <property type="match status" value="1"/>
</dbReference>
<feature type="domain" description="CBM3" evidence="5">
    <location>
        <begin position="1882"/>
        <end position="2034"/>
    </location>
</feature>
<dbReference type="InterPro" id="IPR017853">
    <property type="entry name" value="GH"/>
</dbReference>
<keyword evidence="7" id="KW-1185">Reference proteome</keyword>
<keyword evidence="2" id="KW-1015">Disulfide bond</keyword>
<dbReference type="HOGENOM" id="CLU_237459_0_0_10"/>
<dbReference type="SMART" id="SM01067">
    <property type="entry name" value="CBM_3"/>
    <property type="match status" value="2"/>
</dbReference>
<dbReference type="InterPro" id="IPR013320">
    <property type="entry name" value="ConA-like_dom_sf"/>
</dbReference>
<accession>H1YBR2</accession>
<dbReference type="InterPro" id="IPR024655">
    <property type="entry name" value="Asl1_glyco_hydro_catalytic"/>
</dbReference>
<dbReference type="Gene3D" id="2.60.120.200">
    <property type="match status" value="1"/>
</dbReference>
<feature type="domain" description="Fibronectin type-III" evidence="4">
    <location>
        <begin position="1183"/>
        <end position="1272"/>
    </location>
</feature>
<dbReference type="eggNOG" id="COG1595">
    <property type="taxonomic scope" value="Bacteria"/>
</dbReference>
<dbReference type="Pfam" id="PF11790">
    <property type="entry name" value="Glyco_hydro_cc"/>
    <property type="match status" value="1"/>
</dbReference>
<dbReference type="Proteomes" id="UP000002774">
    <property type="component" value="Chromosome"/>
</dbReference>
<dbReference type="Pfam" id="PF18962">
    <property type="entry name" value="Por_Secre_tail"/>
    <property type="match status" value="1"/>
</dbReference>
<dbReference type="InterPro" id="IPR006558">
    <property type="entry name" value="LamG-like"/>
</dbReference>
<dbReference type="CDD" id="cd00063">
    <property type="entry name" value="FN3"/>
    <property type="match status" value="2"/>
</dbReference>
<dbReference type="NCBIfam" id="TIGR04183">
    <property type="entry name" value="Por_Secre_tail"/>
    <property type="match status" value="1"/>
</dbReference>
<evidence type="ECO:0000259" key="4">
    <source>
        <dbReference type="PROSITE" id="PS50853"/>
    </source>
</evidence>
<dbReference type="InterPro" id="IPR013783">
    <property type="entry name" value="Ig-like_fold"/>
</dbReference>
<dbReference type="GO" id="GO:0005975">
    <property type="term" value="P:carbohydrate metabolic process"/>
    <property type="evidence" value="ECO:0007669"/>
    <property type="project" value="InterPro"/>
</dbReference>
<gene>
    <name evidence="6" type="ORF">Mucpa_1877</name>
</gene>
<protein>
    <submittedName>
        <fullName evidence="6">Fibronectin type III domain protein</fullName>
    </submittedName>
</protein>
<dbReference type="InterPro" id="IPR036966">
    <property type="entry name" value="CBM3_sf"/>
</dbReference>
<dbReference type="Gene3D" id="2.60.40.10">
    <property type="entry name" value="Immunoglobulins"/>
    <property type="match status" value="2"/>
</dbReference>
<evidence type="ECO:0000313" key="7">
    <source>
        <dbReference type="Proteomes" id="UP000002774"/>
    </source>
</evidence>
<name>H1YBR2_9SPHI</name>
<dbReference type="PROSITE" id="PS51172">
    <property type="entry name" value="CBM3"/>
    <property type="match status" value="2"/>
</dbReference>
<proteinExistence type="predicted"/>
<dbReference type="SMART" id="SM00560">
    <property type="entry name" value="LamGL"/>
    <property type="match status" value="1"/>
</dbReference>
<organism evidence="6 7">
    <name type="scientific">Mucilaginibacter paludis DSM 18603</name>
    <dbReference type="NCBI Taxonomy" id="714943"/>
    <lineage>
        <taxon>Bacteria</taxon>
        <taxon>Pseudomonadati</taxon>
        <taxon>Bacteroidota</taxon>
        <taxon>Sphingobacteriia</taxon>
        <taxon>Sphingobacteriales</taxon>
        <taxon>Sphingobacteriaceae</taxon>
        <taxon>Mucilaginibacter</taxon>
    </lineage>
</organism>
<dbReference type="GO" id="GO:0030248">
    <property type="term" value="F:cellulose binding"/>
    <property type="evidence" value="ECO:0007669"/>
    <property type="project" value="InterPro"/>
</dbReference>
<dbReference type="SUPFAM" id="SSF51445">
    <property type="entry name" value="(Trans)glycosidases"/>
    <property type="match status" value="1"/>
</dbReference>
<dbReference type="STRING" id="714943.Mucpa_1877"/>
<feature type="signal peptide" evidence="3">
    <location>
        <begin position="1"/>
        <end position="21"/>
    </location>
</feature>
<feature type="domain" description="Fibronectin type-III" evidence="4">
    <location>
        <begin position="1093"/>
        <end position="1181"/>
    </location>
</feature>
<dbReference type="SUPFAM" id="SSF49899">
    <property type="entry name" value="Concanavalin A-like lectins/glucanases"/>
    <property type="match status" value="1"/>
</dbReference>
<keyword evidence="1 3" id="KW-0732">Signal</keyword>
<feature type="domain" description="CBM3" evidence="5">
    <location>
        <begin position="1726"/>
        <end position="1878"/>
    </location>
</feature>
<dbReference type="InterPro" id="IPR036116">
    <property type="entry name" value="FN3_sf"/>
</dbReference>
<dbReference type="InterPro" id="IPR001956">
    <property type="entry name" value="CBM3"/>
</dbReference>
<dbReference type="Pfam" id="PF13385">
    <property type="entry name" value="Laminin_G_3"/>
    <property type="match status" value="1"/>
</dbReference>
<dbReference type="Pfam" id="PF00942">
    <property type="entry name" value="CBM_3"/>
    <property type="match status" value="2"/>
</dbReference>
<dbReference type="OrthoDB" id="9809583at2"/>
<evidence type="ECO:0000256" key="3">
    <source>
        <dbReference type="SAM" id="SignalP"/>
    </source>
</evidence>
<dbReference type="Gene3D" id="2.60.20.10">
    <property type="entry name" value="Crystallins"/>
    <property type="match status" value="1"/>
</dbReference>
<dbReference type="InterPro" id="IPR053183">
    <property type="entry name" value="ASL1"/>
</dbReference>